<keyword evidence="5" id="KW-0812">Transmembrane</keyword>
<feature type="region of interest" description="Disordered" evidence="4">
    <location>
        <begin position="1142"/>
        <end position="1162"/>
    </location>
</feature>
<dbReference type="Proteomes" id="UP000215509">
    <property type="component" value="Unassembled WGS sequence"/>
</dbReference>
<feature type="region of interest" description="Disordered" evidence="4">
    <location>
        <begin position="1697"/>
        <end position="1813"/>
    </location>
</feature>
<keyword evidence="2" id="KW-0964">Secreted</keyword>
<dbReference type="InterPro" id="IPR047589">
    <property type="entry name" value="DUF11_rpt"/>
</dbReference>
<feature type="domain" description="SD-repeat containing protein B" evidence="8">
    <location>
        <begin position="1449"/>
        <end position="1563"/>
    </location>
</feature>
<evidence type="ECO:0000256" key="6">
    <source>
        <dbReference type="SAM" id="SignalP"/>
    </source>
</evidence>
<evidence type="ECO:0000256" key="4">
    <source>
        <dbReference type="SAM" id="MobiDB-lite"/>
    </source>
</evidence>
<evidence type="ECO:0000259" key="8">
    <source>
        <dbReference type="Pfam" id="PF17210"/>
    </source>
</evidence>
<dbReference type="InterPro" id="IPR013783">
    <property type="entry name" value="Ig-like_fold"/>
</dbReference>
<organism evidence="9 10">
    <name type="scientific">Paenibacillus rigui</name>
    <dbReference type="NCBI Taxonomy" id="554312"/>
    <lineage>
        <taxon>Bacteria</taxon>
        <taxon>Bacillati</taxon>
        <taxon>Bacillota</taxon>
        <taxon>Bacilli</taxon>
        <taxon>Bacillales</taxon>
        <taxon>Paenibacillaceae</taxon>
        <taxon>Paenibacillus</taxon>
    </lineage>
</organism>
<dbReference type="EMBL" id="NMQW01000047">
    <property type="protein sequence ID" value="OXM83416.1"/>
    <property type="molecule type" value="Genomic_DNA"/>
</dbReference>
<dbReference type="GO" id="GO:0005576">
    <property type="term" value="C:extracellular region"/>
    <property type="evidence" value="ECO:0007669"/>
    <property type="project" value="UniProtKB-SubCell"/>
</dbReference>
<comment type="subcellular location">
    <subcellularLocation>
        <location evidence="1">Secreted</location>
    </subcellularLocation>
</comment>
<feature type="domain" description="SD-repeat containing protein B" evidence="8">
    <location>
        <begin position="1325"/>
        <end position="1438"/>
    </location>
</feature>
<comment type="caution">
    <text evidence="9">The sequence shown here is derived from an EMBL/GenBank/DDBJ whole genome shotgun (WGS) entry which is preliminary data.</text>
</comment>
<evidence type="ECO:0000256" key="3">
    <source>
        <dbReference type="ARBA" id="ARBA00022729"/>
    </source>
</evidence>
<evidence type="ECO:0000256" key="1">
    <source>
        <dbReference type="ARBA" id="ARBA00004613"/>
    </source>
</evidence>
<feature type="domain" description="SD-repeat containing protein B" evidence="8">
    <location>
        <begin position="1188"/>
        <end position="1314"/>
    </location>
</feature>
<dbReference type="Gene3D" id="2.60.40.740">
    <property type="match status" value="2"/>
</dbReference>
<evidence type="ECO:0000259" key="7">
    <source>
        <dbReference type="Pfam" id="PF01345"/>
    </source>
</evidence>
<feature type="signal peptide" evidence="6">
    <location>
        <begin position="1"/>
        <end position="29"/>
    </location>
</feature>
<dbReference type="OrthoDB" id="2056845at2"/>
<feature type="domain" description="SD-repeat containing protein B" evidence="8">
    <location>
        <begin position="947"/>
        <end position="1056"/>
    </location>
</feature>
<dbReference type="SUPFAM" id="SSF117074">
    <property type="entry name" value="Hypothetical protein PA1324"/>
    <property type="match status" value="7"/>
</dbReference>
<proteinExistence type="predicted"/>
<feature type="domain" description="SD-repeat containing protein B" evidence="8">
    <location>
        <begin position="1061"/>
        <end position="1178"/>
    </location>
</feature>
<keyword evidence="5" id="KW-0472">Membrane</keyword>
<feature type="region of interest" description="Disordered" evidence="4">
    <location>
        <begin position="950"/>
        <end position="971"/>
    </location>
</feature>
<name>A0A229UJ38_9BACL</name>
<dbReference type="PANTHER" id="PTHR23303">
    <property type="entry name" value="CARBOXYPEPTIDASE REGULATORY REGION-CONTAINING"/>
    <property type="match status" value="1"/>
</dbReference>
<gene>
    <name evidence="9" type="ORF">CF651_25750</name>
</gene>
<dbReference type="InterPro" id="IPR051417">
    <property type="entry name" value="SDr/BOS_complex"/>
</dbReference>
<accession>A0A229UJ38</accession>
<sequence length="1842" mass="196414">MRRLIKGQAWIWSLLLLWNAVFVPMSALAADLAAEGIQLEMRSTASVVDSGNKFTYELDYSVSSTTQPFTDANIVLPLPKELKFDSALDAGDTAYSYDALTHTVTFHFKQAIKAGTTGTLQVNAFFPNYVTPDGTSVKAQGQFQSGQGSKLSNTVTVTSRASVEWQLTKERSRPVKEVLPEPGGEVEYKLTLRDIKTSASGRLELRNVVLQDNLPQGAQLISTRPTADLVEGSRITWRLGTFGESVSSKDVWVKVKYPSDISGEVTNAATATFTPLNKPEMTLNAQTSHGFTNQPGHVESGFLKWVHDGQKEVSPGQEVNFYIGNLYSQSNIELRNYELIDRTPDHLTLLQMFTPTFNGIASYAVEYSVTDSVYGPWIPWKTVRADQRQTLKVSDVPVSGVEVKGFKLVFGNVPVDFSQSGNFEIRYKLDPNLSVPVTPDENVKITNTALLKYSFEGKPYEESRSASVYAVQNRPLVEVIKKTINGTNFIPGDTVKYRISVRNTEFSSKDLTNPIIEDLLPSALEYVPDTAILLQDSGLQLPSPKLEQLTDGATGRTLLRWSWNDANPAVLGVNKTVELEFQAKIKAGTSTGYIDNVAEVTSEQDAYLNNADFVKKIYKGGKWYLYNNAPIYVNSAVKLESVKWVQGDLDGTNWTQYPNKGITTPGGKVEYKLQVTNVGNIPVKSLLLIDALPRVGDKGVIDSSPRDSGWSPVLTSKLTTENYITVYYTSDTSISMSGGHWSSEPPQDLTTVTGLKFVFSDQHVIAPGAQEELRWVMRAPVQAPADGQAAWNSFGYTAKRADNGKSLLATEPLKVGMVVQEDDNGEIGNYVWRDRNEDGIQNEPPELGVNGIPVELYNASGTKVQSTITGNDYNGNPGYYLFTNLAAGTYKVKFILPEGYEGWVTPNRADDTADSDPNAEGWTEDIRLRAGEKNVTVDAGLLPPKGSIGDKVWLDSNGNGSQDPGEAGKDGVTVDLFDSHGFLLASTLTSNGGIYAFNGLPQGVYEVRFQLPAGYAFTNQGDGSQPETDSDSDAAGKTNPVLLHWKESIATIDAGLIEPKASLGNRVWIDANADGKQDAGESGLNGVTVRLLNESGAEVQTTSTVQDTVYGDGYYLFDKLWAGKYSVQFILPGSSYRFTAQGTDPLSDTDSNADPVSGKSGLLVLGQGEANPTVDAGLTRVQQPPTPASLGDYVWIDENGDGIQNDGNTGLNGVVVKLYDSGGLLRGSTVTSSVYQSVYNSVYHSVYSSSGYYQFLNLLPGDYTVSFEAPDGYTFTQKGAGSDSANDSDAHADGITDLIRLAAGQTNLTVDAGLKRTSNPPVHGSLGDYVWIDENGDGVQNGGEAGLNGVPVQLYNDTGQLLGSTVTGSVYGSTGYYAFGGLVEGRYKVRFELPSGYAFTVKGAGDNRSADSDADASGWTEDILLAAGQNNRSIDAGVKKLAEHPQEKATLGDRVWIDSNLDGVQNDGEPGVKGLFVHLLSEDGRQLASTVTGSVYGKEGIYSFGQLDPGKYTVQFELPSGYEFTTPYKGADRSADSDASADGRSGSIELAAGETNLTIDAGLIPADDGGGGPGPEKPNARLGDFVWVDTNADGMQNEEEPGLNGVLVRILSADGIPITSTVSGAVYGQSGYYSFDNLQAGKYIVKFDLPSGYLFTLSGTGPDKQKDSNASAEGRTDVIQLAAGEINLGVDAGLRIRKHDSGSGSGGSGGSGEPGGSGGGSSPGSPPTGGGGQPGQENQPGTNKPGNPDPAQQPGGEQQAKDPDKEEAPGNVPSQVPSSGSDNGQGGGGEEAPAGSPDRAEEMHSKGSLPLTGESLPLISFIGIALCAAAILLAAKGKRQRS</sequence>
<evidence type="ECO:0000313" key="10">
    <source>
        <dbReference type="Proteomes" id="UP000215509"/>
    </source>
</evidence>
<dbReference type="PANTHER" id="PTHR23303:SF15">
    <property type="entry name" value="COLOSSIN-A"/>
    <property type="match status" value="1"/>
</dbReference>
<feature type="compositionally biased region" description="Polar residues" evidence="4">
    <location>
        <begin position="1142"/>
        <end position="1154"/>
    </location>
</feature>
<keyword evidence="3 6" id="KW-0732">Signal</keyword>
<dbReference type="RefSeq" id="WP_094017742.1">
    <property type="nucleotide sequence ID" value="NZ_NMQW01000047.1"/>
</dbReference>
<evidence type="ECO:0000256" key="5">
    <source>
        <dbReference type="SAM" id="Phobius"/>
    </source>
</evidence>
<keyword evidence="5" id="KW-1133">Transmembrane helix</keyword>
<keyword evidence="10" id="KW-1185">Reference proteome</keyword>
<dbReference type="NCBIfam" id="TIGR01451">
    <property type="entry name" value="B_ant_repeat"/>
    <property type="match status" value="1"/>
</dbReference>
<reference evidence="9 10" key="1">
    <citation type="submission" date="2017-07" db="EMBL/GenBank/DDBJ databases">
        <title>Genome sequencing and assembly of Paenibacillus rigui.</title>
        <authorList>
            <person name="Mayilraj S."/>
        </authorList>
    </citation>
    <scope>NUCLEOTIDE SEQUENCE [LARGE SCALE GENOMIC DNA]</scope>
    <source>
        <strain evidence="9 10">JCM 16352</strain>
    </source>
</reference>
<feature type="domain" description="SD-repeat containing protein B" evidence="8">
    <location>
        <begin position="826"/>
        <end position="941"/>
    </location>
</feature>
<feature type="compositionally biased region" description="Polar residues" evidence="4">
    <location>
        <begin position="1018"/>
        <end position="1027"/>
    </location>
</feature>
<feature type="domain" description="SD-repeat containing protein B" evidence="8">
    <location>
        <begin position="1581"/>
        <end position="1694"/>
    </location>
</feature>
<feature type="region of interest" description="Disordered" evidence="4">
    <location>
        <begin position="1018"/>
        <end position="1037"/>
    </location>
</feature>
<feature type="transmembrane region" description="Helical" evidence="5">
    <location>
        <begin position="1816"/>
        <end position="1835"/>
    </location>
</feature>
<evidence type="ECO:0000313" key="9">
    <source>
        <dbReference type="EMBL" id="OXM83416.1"/>
    </source>
</evidence>
<evidence type="ECO:0000256" key="2">
    <source>
        <dbReference type="ARBA" id="ARBA00022525"/>
    </source>
</evidence>
<dbReference type="InterPro" id="IPR033764">
    <property type="entry name" value="Sdr_B"/>
</dbReference>
<feature type="compositionally biased region" description="Gly residues" evidence="4">
    <location>
        <begin position="1703"/>
        <end position="1734"/>
    </location>
</feature>
<feature type="compositionally biased region" description="Basic and acidic residues" evidence="4">
    <location>
        <begin position="1759"/>
        <end position="1768"/>
    </location>
</feature>
<dbReference type="InterPro" id="IPR001434">
    <property type="entry name" value="OmcB-like_DUF11"/>
</dbReference>
<feature type="region of interest" description="Disordered" evidence="4">
    <location>
        <begin position="1561"/>
        <end position="1580"/>
    </location>
</feature>
<protein>
    <recommendedName>
        <fullName evidence="11">Gram-positive cocci surface proteins LPxTG domain-containing protein</fullName>
    </recommendedName>
</protein>
<dbReference type="Pfam" id="PF01345">
    <property type="entry name" value="DUF11"/>
    <property type="match status" value="1"/>
</dbReference>
<dbReference type="Gene3D" id="2.60.40.10">
    <property type="entry name" value="Immunoglobulins"/>
    <property type="match status" value="7"/>
</dbReference>
<feature type="chain" id="PRO_5012963421" description="Gram-positive cocci surface proteins LPxTG domain-containing protein" evidence="6">
    <location>
        <begin position="30"/>
        <end position="1842"/>
    </location>
</feature>
<evidence type="ECO:0008006" key="11">
    <source>
        <dbReference type="Google" id="ProtNLM"/>
    </source>
</evidence>
<feature type="domain" description="DUF11" evidence="7">
    <location>
        <begin position="480"/>
        <end position="610"/>
    </location>
</feature>
<dbReference type="Pfam" id="PF17210">
    <property type="entry name" value="SdrD_B"/>
    <property type="match status" value="7"/>
</dbReference>